<reference evidence="21 22" key="1">
    <citation type="submission" date="2018-05" db="EMBL/GenBank/DDBJ databases">
        <title>A novel hepadnavirus identified in an immunocompromised domestic cat in Australia.</title>
        <authorList>
            <person name="Aghazadeh M."/>
            <person name="Shi M."/>
            <person name="Barrs V.R."/>
            <person name="McLuckie A.J."/>
            <person name="Lindsay S."/>
            <person name="Jameson B."/>
            <person name="Hampson B."/>
            <person name="Holmes E.C."/>
            <person name="Beatty J.A."/>
        </authorList>
    </citation>
    <scope>NUCLEOTIDE SEQUENCE [LARGE SCALE GENOMIC DNA]</scope>
    <source>
        <strain evidence="21">Sydney2016</strain>
    </source>
</reference>
<dbReference type="InterPro" id="IPR051320">
    <property type="entry name" value="Viral_Replic_Matur_Polypro"/>
</dbReference>
<evidence type="ECO:0000256" key="13">
    <source>
        <dbReference type="ARBA" id="ARBA00022801"/>
    </source>
</evidence>
<keyword evidence="13" id="KW-0378">Hydrolase</keyword>
<keyword evidence="7" id="KW-0808">Transferase</keyword>
<evidence type="ECO:0000256" key="4">
    <source>
        <dbReference type="ARBA" id="ARBA00012417"/>
    </source>
</evidence>
<keyword evidence="8" id="KW-0548">Nucleotidyltransferase</keyword>
<keyword evidence="17" id="KW-0238">DNA-binding</keyword>
<keyword evidence="22" id="KW-1185">Reference proteome</keyword>
<dbReference type="EC" id="2.7.7.7" evidence="4"/>
<feature type="region of interest" description="Disordered" evidence="19">
    <location>
        <begin position="194"/>
        <end position="228"/>
    </location>
</feature>
<evidence type="ECO:0000256" key="18">
    <source>
        <dbReference type="ARBA" id="ARBA00023268"/>
    </source>
</evidence>
<evidence type="ECO:0000256" key="16">
    <source>
        <dbReference type="ARBA" id="ARBA00022932"/>
    </source>
</evidence>
<evidence type="ECO:0000256" key="1">
    <source>
        <dbReference type="ARBA" id="ARBA00000077"/>
    </source>
</evidence>
<keyword evidence="12" id="KW-0255">Endonuclease</keyword>
<dbReference type="KEGG" id="vg:41701927"/>
<evidence type="ECO:0000256" key="15">
    <source>
        <dbReference type="ARBA" id="ARBA00022918"/>
    </source>
</evidence>
<proteinExistence type="inferred from homology"/>
<evidence type="ECO:0000313" key="22">
    <source>
        <dbReference type="Proteomes" id="UP000289277"/>
    </source>
</evidence>
<dbReference type="GO" id="GO:0003887">
    <property type="term" value="F:DNA-directed DNA polymerase activity"/>
    <property type="evidence" value="ECO:0007669"/>
    <property type="project" value="UniProtKB-KW"/>
</dbReference>
<dbReference type="RefSeq" id="YP_009553236.1">
    <property type="nucleotide sequence ID" value="NC_040719.1"/>
</dbReference>
<dbReference type="GO" id="GO:0046872">
    <property type="term" value="F:metal ion binding"/>
    <property type="evidence" value="ECO:0007669"/>
    <property type="project" value="UniProtKB-KW"/>
</dbReference>
<name>A0A2U8SZH8_9HEPA</name>
<feature type="compositionally biased region" description="Polar residues" evidence="19">
    <location>
        <begin position="264"/>
        <end position="283"/>
    </location>
</feature>
<evidence type="ECO:0000256" key="2">
    <source>
        <dbReference type="ARBA" id="ARBA00007994"/>
    </source>
</evidence>
<dbReference type="PANTHER" id="PTHR33064">
    <property type="entry name" value="POL PROTEIN"/>
    <property type="match status" value="1"/>
</dbReference>
<dbReference type="InterPro" id="IPR001462">
    <property type="entry name" value="DNApol_viral_C"/>
</dbReference>
<keyword evidence="16" id="KW-0239">DNA-directed DNA polymerase</keyword>
<organism evidence="21 22">
    <name type="scientific">Domestic cat hepadnavirus</name>
    <dbReference type="NCBI Taxonomy" id="2107574"/>
    <lineage>
        <taxon>Viruses</taxon>
        <taxon>Riboviria</taxon>
        <taxon>Pararnavirae</taxon>
        <taxon>Artverviricota</taxon>
        <taxon>Revtraviricetes</taxon>
        <taxon>Blubervirales</taxon>
        <taxon>Hepadnaviridae</taxon>
        <taxon>Orthohepadnavirus</taxon>
        <taxon>Orthohepadnavirus felisdomestici</taxon>
        <taxon>Domestic cat hepatitis B virus</taxon>
    </lineage>
</organism>
<dbReference type="InterPro" id="IPR043502">
    <property type="entry name" value="DNA/RNA_pol_sf"/>
</dbReference>
<accession>A0A2U8SZH8</accession>
<dbReference type="Pfam" id="PF00242">
    <property type="entry name" value="DNA_pol_viral_N"/>
    <property type="match status" value="1"/>
</dbReference>
<evidence type="ECO:0000259" key="20">
    <source>
        <dbReference type="PROSITE" id="PS50878"/>
    </source>
</evidence>
<evidence type="ECO:0000313" key="21">
    <source>
        <dbReference type="EMBL" id="AWM63120.1"/>
    </source>
</evidence>
<evidence type="ECO:0000256" key="6">
    <source>
        <dbReference type="ARBA" id="ARBA00021149"/>
    </source>
</evidence>
<feature type="region of interest" description="Disordered" evidence="19">
    <location>
        <begin position="259"/>
        <end position="283"/>
    </location>
</feature>
<feature type="domain" description="Reverse transcriptase" evidence="20">
    <location>
        <begin position="347"/>
        <end position="590"/>
    </location>
</feature>
<keyword evidence="10" id="KW-0540">Nuclease</keyword>
<dbReference type="SUPFAM" id="SSF56672">
    <property type="entry name" value="DNA/RNA polymerases"/>
    <property type="match status" value="1"/>
</dbReference>
<sequence>MHPFSPLFRSIRLSEHGEQRVDLLGPPEDVLPLLADADLNLRVADVLNLQLSQTAEPWVHKWGSLTGLYSLKEHAFNKEWKIPSFPNIHVPADFIFKVSQLWGPLTKHELRRLKLLFPCRFFPRHTKYFPLQKGIKPRYPDYSLHHFLLTALYLHDLWTAGITYRRESYHSISFNGQLYPWEQKLHLSHGSQSEHSKSIGVFPSSQSRPDGPRGYFGGFRSQSPQRSLAPIQPPVPWCLGARLCSSTWRSLGLSQFRNPGGGVRSTNHQSSSSQKGEGSNAFNSSCSRYASSNVAKQLETEVRLSPSAQDNCCTWTYFATTDYCGPYCLKHLVSAVDDWGPCRQDGQHYLRSVRIPPRVTGGIFLVDKNTNNRAECRLVVDFSQFSRGHTRVHWPRFAVPNLQALTNFLSSDLYWLSLDVFAAFYHLPLAPGAAAHLLVGSPGLEGFASGMSFSSWGLSNREHSLQGMHRLCTRDSLATLMLLYRSIGRKLHLLAHPVIMGFRKLPMGVGLSPFLLAQFTSSLASMVRRNFPHCMVFAYMDDVVLGAKSVEHLESVYATLVPTLLSLGIHLNPTKTKRWGKTLHFMGLEISSMGSMPQQKHVQKVRMILRSLPTHKPLDWKILQRLTGLLGYLAPFTAFGYPALMPLYTAIAHKQAFTFVPAYRLFLVNNYTHLYFVRRQHAMSCQVFADATPTGWGLVNYYSGRMEGGTFQSPLPIHVAELIAACVARCRSGARVLGVDNTIVCSHRFTHFPWLLACAANWILGDVSFVYVPSTLNPADAPSRGLLGFRTFPPPLPFRPHYGRVSLYAESPPVSPRLKARVSFASPVRTRADAWRPP</sequence>
<dbReference type="EC" id="3.1.26.4" evidence="3"/>
<evidence type="ECO:0000256" key="12">
    <source>
        <dbReference type="ARBA" id="ARBA00022759"/>
    </source>
</evidence>
<dbReference type="Proteomes" id="UP000289277">
    <property type="component" value="Segment"/>
</dbReference>
<dbReference type="EMBL" id="MH307930">
    <property type="protein sequence ID" value="AWM63120.1"/>
    <property type="molecule type" value="Genomic_DNA"/>
</dbReference>
<evidence type="ECO:0000256" key="10">
    <source>
        <dbReference type="ARBA" id="ARBA00022722"/>
    </source>
</evidence>
<keyword evidence="18" id="KW-0511">Multifunctional enzyme</keyword>
<dbReference type="PANTHER" id="PTHR33064:SF37">
    <property type="entry name" value="RIBONUCLEASE H"/>
    <property type="match status" value="1"/>
</dbReference>
<comment type="catalytic activity">
    <reaction evidence="1">
        <text>Endonucleolytic cleavage to 5'-phosphomonoester.</text>
        <dbReference type="EC" id="3.1.26.4"/>
    </reaction>
</comment>
<dbReference type="Pfam" id="PF00336">
    <property type="entry name" value="DNA_pol_viral_C"/>
    <property type="match status" value="1"/>
</dbReference>
<dbReference type="EC" id="2.7.7.49" evidence="5"/>
<keyword evidence="15" id="KW-0695">RNA-directed DNA polymerase</keyword>
<dbReference type="InterPro" id="IPR043128">
    <property type="entry name" value="Rev_trsase/Diguanyl_cyclase"/>
</dbReference>
<evidence type="ECO:0000256" key="3">
    <source>
        <dbReference type="ARBA" id="ARBA00012180"/>
    </source>
</evidence>
<dbReference type="InterPro" id="IPR000477">
    <property type="entry name" value="RT_dom"/>
</dbReference>
<dbReference type="Pfam" id="PF00078">
    <property type="entry name" value="RVT_1"/>
    <property type="match status" value="1"/>
</dbReference>
<comment type="similarity">
    <text evidence="2">Belongs to the hepadnaviridae P protein family.</text>
</comment>
<dbReference type="GO" id="GO:0003677">
    <property type="term" value="F:DNA binding"/>
    <property type="evidence" value="ECO:0007669"/>
    <property type="project" value="UniProtKB-KW"/>
</dbReference>
<evidence type="ECO:0000256" key="19">
    <source>
        <dbReference type="SAM" id="MobiDB-lite"/>
    </source>
</evidence>
<evidence type="ECO:0000256" key="9">
    <source>
        <dbReference type="ARBA" id="ARBA00022705"/>
    </source>
</evidence>
<dbReference type="GO" id="GO:0003964">
    <property type="term" value="F:RNA-directed DNA polymerase activity"/>
    <property type="evidence" value="ECO:0007669"/>
    <property type="project" value="UniProtKB-KW"/>
</dbReference>
<dbReference type="InterPro" id="IPR000201">
    <property type="entry name" value="DNApol_viral_N"/>
</dbReference>
<keyword evidence="11" id="KW-0479">Metal-binding</keyword>
<protein>
    <recommendedName>
        <fullName evidence="6">Protein P</fullName>
        <ecNumber evidence="5">2.7.7.49</ecNumber>
        <ecNumber evidence="4">2.7.7.7</ecNumber>
        <ecNumber evidence="3">3.1.26.4</ecNumber>
    </recommendedName>
</protein>
<evidence type="ECO:0000256" key="17">
    <source>
        <dbReference type="ARBA" id="ARBA00023125"/>
    </source>
</evidence>
<dbReference type="GO" id="GO:0004523">
    <property type="term" value="F:RNA-DNA hybrid ribonuclease activity"/>
    <property type="evidence" value="ECO:0007669"/>
    <property type="project" value="UniProtKB-EC"/>
</dbReference>
<evidence type="ECO:0000256" key="5">
    <source>
        <dbReference type="ARBA" id="ARBA00012493"/>
    </source>
</evidence>
<keyword evidence="14" id="KW-0460">Magnesium</keyword>
<evidence type="ECO:0000256" key="14">
    <source>
        <dbReference type="ARBA" id="ARBA00022842"/>
    </source>
</evidence>
<keyword evidence="9" id="KW-0235">DNA replication</keyword>
<evidence type="ECO:0000256" key="8">
    <source>
        <dbReference type="ARBA" id="ARBA00022695"/>
    </source>
</evidence>
<dbReference type="PROSITE" id="PS50878">
    <property type="entry name" value="RT_POL"/>
    <property type="match status" value="1"/>
</dbReference>
<dbReference type="Gene3D" id="3.30.70.270">
    <property type="match status" value="1"/>
</dbReference>
<dbReference type="GO" id="GO:0006260">
    <property type="term" value="P:DNA replication"/>
    <property type="evidence" value="ECO:0007669"/>
    <property type="project" value="UniProtKB-KW"/>
</dbReference>
<dbReference type="GeneID" id="41701927"/>
<evidence type="ECO:0000256" key="11">
    <source>
        <dbReference type="ARBA" id="ARBA00022723"/>
    </source>
</evidence>
<evidence type="ECO:0000256" key="7">
    <source>
        <dbReference type="ARBA" id="ARBA00022679"/>
    </source>
</evidence>